<keyword evidence="7" id="KW-0963">Cytoplasm</keyword>
<evidence type="ECO:0000256" key="5">
    <source>
        <dbReference type="ARBA" id="ARBA00007581"/>
    </source>
</evidence>
<protein>
    <recommendedName>
        <fullName evidence="12">4,5-DOPA dioxygenase extradiol</fullName>
        <ecNumber evidence="6">1.13.11.29</ecNumber>
    </recommendedName>
</protein>
<dbReference type="PIRSF" id="PIRSF006157">
    <property type="entry name" value="Doxgns_DODA"/>
    <property type="match status" value="1"/>
</dbReference>
<evidence type="ECO:0000256" key="6">
    <source>
        <dbReference type="ARBA" id="ARBA00013224"/>
    </source>
</evidence>
<dbReference type="GO" id="GO:0005737">
    <property type="term" value="C:cytoplasm"/>
    <property type="evidence" value="ECO:0007669"/>
    <property type="project" value="UniProtKB-SubCell"/>
</dbReference>
<dbReference type="SMR" id="A0A0U1YJD2"/>
<dbReference type="PANTHER" id="PTHR30096:SF0">
    <property type="entry name" value="4,5-DOPA DIOXYGENASE EXTRADIOL-LIKE PROTEIN"/>
    <property type="match status" value="1"/>
</dbReference>
<dbReference type="AlphaFoldDB" id="A0A0U1YJD2"/>
<evidence type="ECO:0000256" key="11">
    <source>
        <dbReference type="ARBA" id="ARBA00023002"/>
    </source>
</evidence>
<dbReference type="Gene3D" id="3.40.830.10">
    <property type="entry name" value="LigB-like"/>
    <property type="match status" value="1"/>
</dbReference>
<evidence type="ECO:0000256" key="2">
    <source>
        <dbReference type="ARBA" id="ARBA00001947"/>
    </source>
</evidence>
<evidence type="ECO:0000313" key="14">
    <source>
        <dbReference type="EMBL" id="AJD87536.1"/>
    </source>
</evidence>
<dbReference type="Pfam" id="PF02900">
    <property type="entry name" value="LigB"/>
    <property type="match status" value="1"/>
</dbReference>
<dbReference type="UniPathway" id="UPA00278"/>
<dbReference type="EMBL" id="KM502867">
    <property type="protein sequence ID" value="AJD87536.1"/>
    <property type="molecule type" value="mRNA"/>
</dbReference>
<comment type="catalytic activity">
    <reaction evidence="1">
        <text>L-dopa + O2 = 4-(L-alanin-3-yl)-2-hydroxy-cis,cis-muconate 6-semialdehyde + H(+)</text>
        <dbReference type="Rhea" id="RHEA:21220"/>
        <dbReference type="ChEBI" id="CHEBI:15378"/>
        <dbReference type="ChEBI" id="CHEBI:15379"/>
        <dbReference type="ChEBI" id="CHEBI:57504"/>
        <dbReference type="ChEBI" id="CHEBI:57639"/>
        <dbReference type="EC" id="1.13.11.29"/>
    </reaction>
</comment>
<comment type="pathway">
    <text evidence="4">Pigment biosynthesis; betalain biosynthesis.</text>
</comment>
<comment type="cofactor">
    <cofactor evidence="2">
        <name>Zn(2+)</name>
        <dbReference type="ChEBI" id="CHEBI:29105"/>
    </cofactor>
</comment>
<keyword evidence="8" id="KW-0479">Metal-binding</keyword>
<evidence type="ECO:0000256" key="4">
    <source>
        <dbReference type="ARBA" id="ARBA00005034"/>
    </source>
</evidence>
<dbReference type="SUPFAM" id="SSF53213">
    <property type="entry name" value="LigB-like"/>
    <property type="match status" value="1"/>
</dbReference>
<proteinExistence type="evidence at transcript level"/>
<dbReference type="GO" id="GO:0008270">
    <property type="term" value="F:zinc ion binding"/>
    <property type="evidence" value="ECO:0007669"/>
    <property type="project" value="InterPro"/>
</dbReference>
<evidence type="ECO:0000256" key="10">
    <source>
        <dbReference type="ARBA" id="ARBA00022964"/>
    </source>
</evidence>
<dbReference type="GO" id="GO:0046148">
    <property type="term" value="P:pigment biosynthetic process"/>
    <property type="evidence" value="ECO:0007669"/>
    <property type="project" value="UniProtKB-ARBA"/>
</dbReference>
<dbReference type="FunFam" id="3.40.830.10:FF:000003">
    <property type="entry name" value="4,5-DOPA dioxygenase extradiol"/>
    <property type="match status" value="1"/>
</dbReference>
<evidence type="ECO:0000256" key="3">
    <source>
        <dbReference type="ARBA" id="ARBA00004496"/>
    </source>
</evidence>
<organism evidence="14">
    <name type="scientific">Mirabilis jalapa</name>
    <name type="common">Garden four-o'clock</name>
    <dbReference type="NCBI Taxonomy" id="3538"/>
    <lineage>
        <taxon>Eukaryota</taxon>
        <taxon>Viridiplantae</taxon>
        <taxon>Streptophyta</taxon>
        <taxon>Embryophyta</taxon>
        <taxon>Tracheophyta</taxon>
        <taxon>Spermatophyta</taxon>
        <taxon>Magnoliopsida</taxon>
        <taxon>eudicotyledons</taxon>
        <taxon>Gunneridae</taxon>
        <taxon>Pentapetalae</taxon>
        <taxon>Caryophyllales</taxon>
        <taxon>Nyctaginaceae</taxon>
        <taxon>Mirabilis</taxon>
    </lineage>
</organism>
<evidence type="ECO:0000259" key="13">
    <source>
        <dbReference type="Pfam" id="PF02900"/>
    </source>
</evidence>
<dbReference type="PANTHER" id="PTHR30096">
    <property type="entry name" value="4,5-DOPA DIOXYGENASE EXTRADIOL-LIKE PROTEIN"/>
    <property type="match status" value="1"/>
</dbReference>
<keyword evidence="9" id="KW-0862">Zinc</keyword>
<comment type="subcellular location">
    <subcellularLocation>
        <location evidence="3">Cytoplasm</location>
    </subcellularLocation>
</comment>
<keyword evidence="11" id="KW-0560">Oxidoreductase</keyword>
<dbReference type="CDD" id="cd07363">
    <property type="entry name" value="45_DOPA_Dioxygenase"/>
    <property type="match status" value="1"/>
</dbReference>
<name>A0A0U1YJD2_MIRJA</name>
<dbReference type="InterPro" id="IPR014436">
    <property type="entry name" value="Extradiol_dOase_DODA"/>
</dbReference>
<comment type="similarity">
    <text evidence="5">Belongs to the DODA-type extradiol aromatic ring-opening dioxygenase family.</text>
</comment>
<dbReference type="GO" id="GO:0050297">
    <property type="term" value="F:stizolobate synthase activity"/>
    <property type="evidence" value="ECO:0007669"/>
    <property type="project" value="UniProtKB-EC"/>
</dbReference>
<dbReference type="GO" id="GO:0008198">
    <property type="term" value="F:ferrous iron binding"/>
    <property type="evidence" value="ECO:0007669"/>
    <property type="project" value="InterPro"/>
</dbReference>
<evidence type="ECO:0000256" key="8">
    <source>
        <dbReference type="ARBA" id="ARBA00022723"/>
    </source>
</evidence>
<reference evidence="14" key="1">
    <citation type="submission" date="2014-09" db="EMBL/GenBank/DDBJ databases">
        <title>Functional Analysis of Two DODA Homologs of Betalain Producing Species DODA1 and DODA2.</title>
        <authorList>
            <person name="Lloyd A.M."/>
        </authorList>
    </citation>
    <scope>NUCLEOTIDE SEQUENCE</scope>
</reference>
<evidence type="ECO:0000256" key="9">
    <source>
        <dbReference type="ARBA" id="ARBA00022833"/>
    </source>
</evidence>
<evidence type="ECO:0000256" key="7">
    <source>
        <dbReference type="ARBA" id="ARBA00022490"/>
    </source>
</evidence>
<dbReference type="InterPro" id="IPR004183">
    <property type="entry name" value="Xdiol_dOase_suB"/>
</dbReference>
<sequence>MKGTYYINHGDPLMYLKKHIKLRQFLEGWQENVVIEKPKSILIISAHWDTNVPTVNFVEHCDTIHDFDDYPDPLYQIQYRAPGAPNLAKKVEELLKESGMECEIDTKRGLDHAAWFPLMFMYPEANIPICELSVQPNKDGTHHYNVGKALSPLLQQGVLIIGSGGTVHPSDDTPHCPNGVAPWAIEFDNWLEDALLSGRYEDVNNFKKLAPNWEISHPGQEHLYPLHVALGAAGKNPKTQLIHRSWAANGVFGYSTYNFTPTTQKTD</sequence>
<evidence type="ECO:0000256" key="12">
    <source>
        <dbReference type="ARBA" id="ARBA00070846"/>
    </source>
</evidence>
<evidence type="ECO:0000256" key="1">
    <source>
        <dbReference type="ARBA" id="ARBA00000466"/>
    </source>
</evidence>
<feature type="domain" description="Extradiol ring-cleavage dioxygenase class III enzyme subunit B" evidence="13">
    <location>
        <begin position="5"/>
        <end position="256"/>
    </location>
</feature>
<accession>A0A0U1YJD2</accession>
<dbReference type="EC" id="1.13.11.29" evidence="6"/>
<keyword evidence="10" id="KW-0223">Dioxygenase</keyword>